<keyword evidence="5 7" id="KW-0326">Glycosidase</keyword>
<evidence type="ECO:0000259" key="9">
    <source>
        <dbReference type="Pfam" id="PF00150"/>
    </source>
</evidence>
<dbReference type="SUPFAM" id="SSF51445">
    <property type="entry name" value="(Trans)glycosidases"/>
    <property type="match status" value="1"/>
</dbReference>
<evidence type="ECO:0000256" key="6">
    <source>
        <dbReference type="ARBA" id="ARBA00023326"/>
    </source>
</evidence>
<keyword evidence="8" id="KW-0472">Membrane</keyword>
<feature type="domain" description="Glycoside hydrolase family 5" evidence="9">
    <location>
        <begin position="148"/>
        <end position="462"/>
    </location>
</feature>
<dbReference type="GO" id="GO:0030245">
    <property type="term" value="P:cellulose catabolic process"/>
    <property type="evidence" value="ECO:0007669"/>
    <property type="project" value="UniProtKB-KW"/>
</dbReference>
<keyword evidence="4" id="KW-0119">Carbohydrate metabolism</keyword>
<feature type="transmembrane region" description="Helical" evidence="8">
    <location>
        <begin position="47"/>
        <end position="67"/>
    </location>
</feature>
<proteinExistence type="inferred from homology"/>
<evidence type="ECO:0000256" key="7">
    <source>
        <dbReference type="RuleBase" id="RU361153"/>
    </source>
</evidence>
<keyword evidence="8" id="KW-0812">Transmembrane</keyword>
<dbReference type="Proteomes" id="UP001209570">
    <property type="component" value="Unassembled WGS sequence"/>
</dbReference>
<evidence type="ECO:0000256" key="3">
    <source>
        <dbReference type="ARBA" id="ARBA00023001"/>
    </source>
</evidence>
<dbReference type="AlphaFoldDB" id="A0AAD5M3J2"/>
<keyword evidence="11" id="KW-1185">Reference proteome</keyword>
<accession>A0AAD5M3J2</accession>
<dbReference type="PANTHER" id="PTHR35923:SF2">
    <property type="entry name" value="ENDOGLUCANASE"/>
    <property type="match status" value="1"/>
</dbReference>
<evidence type="ECO:0000313" key="11">
    <source>
        <dbReference type="Proteomes" id="UP001209570"/>
    </source>
</evidence>
<organism evidence="10 11">
    <name type="scientific">Pythium insidiosum</name>
    <name type="common">Pythiosis disease agent</name>
    <dbReference type="NCBI Taxonomy" id="114742"/>
    <lineage>
        <taxon>Eukaryota</taxon>
        <taxon>Sar</taxon>
        <taxon>Stramenopiles</taxon>
        <taxon>Oomycota</taxon>
        <taxon>Peronosporomycetes</taxon>
        <taxon>Pythiales</taxon>
        <taxon>Pythiaceae</taxon>
        <taxon>Pythium</taxon>
    </lineage>
</organism>
<gene>
    <name evidence="10" type="ORF">P43SY_007550</name>
</gene>
<keyword evidence="8" id="KW-1133">Transmembrane helix</keyword>
<keyword evidence="6" id="KW-0624">Polysaccharide degradation</keyword>
<dbReference type="GO" id="GO:0004553">
    <property type="term" value="F:hydrolase activity, hydrolyzing O-glycosyl compounds"/>
    <property type="evidence" value="ECO:0007669"/>
    <property type="project" value="InterPro"/>
</dbReference>
<reference evidence="10" key="1">
    <citation type="submission" date="2021-12" db="EMBL/GenBank/DDBJ databases">
        <title>Prjna785345.</title>
        <authorList>
            <person name="Rujirawat T."/>
            <person name="Krajaejun T."/>
        </authorList>
    </citation>
    <scope>NUCLEOTIDE SEQUENCE</scope>
    <source>
        <strain evidence="10">Pi057C3</strain>
    </source>
</reference>
<evidence type="ECO:0000256" key="5">
    <source>
        <dbReference type="ARBA" id="ARBA00023295"/>
    </source>
</evidence>
<keyword evidence="3" id="KW-0136">Cellulose degradation</keyword>
<protein>
    <recommendedName>
        <fullName evidence="9">Glycoside hydrolase family 5 domain-containing protein</fullName>
    </recommendedName>
</protein>
<dbReference type="Pfam" id="PF00150">
    <property type="entry name" value="Cellulase"/>
    <property type="match status" value="1"/>
</dbReference>
<evidence type="ECO:0000256" key="1">
    <source>
        <dbReference type="ARBA" id="ARBA00005641"/>
    </source>
</evidence>
<dbReference type="InterPro" id="IPR001547">
    <property type="entry name" value="Glyco_hydro_5"/>
</dbReference>
<evidence type="ECO:0000256" key="2">
    <source>
        <dbReference type="ARBA" id="ARBA00022801"/>
    </source>
</evidence>
<comment type="caution">
    <text evidence="10">The sequence shown here is derived from an EMBL/GenBank/DDBJ whole genome shotgun (WGS) entry which is preliminary data.</text>
</comment>
<dbReference type="InterPro" id="IPR017853">
    <property type="entry name" value="GH"/>
</dbReference>
<comment type="similarity">
    <text evidence="1 7">Belongs to the glycosyl hydrolase 5 (cellulase A) family.</text>
</comment>
<name>A0AAD5M3J2_PYTIN</name>
<sequence>MSGQRPSTGSGPRSSEVERIIASAEVDTTFAGKKAIRYRGRRSTWPGALGLVLILAGSIVGLTYYGMKVHDKVDAKVSSDAAIRERFGTGTLIADGRPNGNSSEEDINVVNPEQYKDKKCQQPEYVSKNGRVFAVFKGGKEVQIDIKGVTWMGMQDNKGVPKGLWDNSREGSTLYRVGQFLTGNNFNAVRFPLSIDAAMRNTEIDLNLINTNSNRALKTTRYNKLLGLLAQGLGQFGIGIVLDFFTLSAISKDDSALWYGTSIQLDDIKTAITNLATELCNSKHFNVIGIDLKSGVGRTATWGDGSNTDWAAAATELGEHLVKACPQWLAFVGGIQGGSRKDKYEGDRVIKTKFWPGSDLSNVKKTPIKLSKAGKLVYSPRYWTSSFQPMAYFFDDGDSKGDMLFKYKESPDDTLKKNVQANMNYMFGDALDSGAAVVLSAFGGLMGEDDKTPKKTSTRIVQILLEQMQAAEKGLAGGFWYTLNPETVWSYPAPDDSNATTAGLLDPTWRAANQNVLKNLVKMDKMASVAYIPCET</sequence>
<evidence type="ECO:0000313" key="10">
    <source>
        <dbReference type="EMBL" id="KAJ0393708.1"/>
    </source>
</evidence>
<dbReference type="PANTHER" id="PTHR35923">
    <property type="entry name" value="MAJOR EXTRACELLULAR ENDOGLUCANASE"/>
    <property type="match status" value="1"/>
</dbReference>
<evidence type="ECO:0000256" key="8">
    <source>
        <dbReference type="SAM" id="Phobius"/>
    </source>
</evidence>
<keyword evidence="2 7" id="KW-0378">Hydrolase</keyword>
<evidence type="ECO:0000256" key="4">
    <source>
        <dbReference type="ARBA" id="ARBA00023277"/>
    </source>
</evidence>
<dbReference type="Gene3D" id="3.20.20.80">
    <property type="entry name" value="Glycosidases"/>
    <property type="match status" value="1"/>
</dbReference>
<dbReference type="EMBL" id="JAKCXM010000469">
    <property type="protein sequence ID" value="KAJ0393708.1"/>
    <property type="molecule type" value="Genomic_DNA"/>
</dbReference>